<proteinExistence type="predicted"/>
<evidence type="ECO:0000313" key="1">
    <source>
        <dbReference type="EMBL" id="DBA51849.1"/>
    </source>
</evidence>
<reference evidence="1" key="1">
    <citation type="journal article" date="2024" name="Environ. Microbiol. Rep.">
        <title>Hiding in plain sight: The discovery of complete genomes of 11 hypothetical spindle-shaped viruses that putatively infect mesophilic ammonia-oxidizing archaea.</title>
        <authorList>
            <person name="Ni Y."/>
            <person name="Xu T."/>
            <person name="Yan S."/>
            <person name="Chen L."/>
            <person name="Wang Y."/>
        </authorList>
    </citation>
    <scope>NUCLEOTIDE SEQUENCE</scope>
    <source>
        <strain evidence="1">NMJ1</strain>
    </source>
</reference>
<name>A0AAT9J9E2_9VIRU</name>
<accession>A0AAT9J9E2</accession>
<protein>
    <submittedName>
        <fullName evidence="1">ORF46</fullName>
    </submittedName>
</protein>
<organism evidence="1">
    <name type="scientific">Nitrosopumilaceae spindle-shaped virus</name>
    <dbReference type="NCBI Taxonomy" id="3065433"/>
    <lineage>
        <taxon>Viruses</taxon>
    </lineage>
</organism>
<sequence length="91" mass="10434">MWTGFLLTNCECGSPPCQCQPFQRDTTCEHKLKGEYGKELHKCGKTGTLRKDCNTFWESKKVLCEEHYPEHYKHAHIKCGICGSNYANCVC</sequence>
<reference evidence="1" key="2">
    <citation type="submission" date="2024-03" db="EMBL/GenBank/DDBJ databases">
        <authorList>
            <person name="Ni Y."/>
            <person name="Xu T."/>
            <person name="Yan S."/>
            <person name="Chen L."/>
            <person name="Wang Y."/>
        </authorList>
    </citation>
    <scope>NUCLEOTIDE SEQUENCE</scope>
    <source>
        <strain evidence="1">NMJ1</strain>
    </source>
</reference>
<dbReference type="EMBL" id="BK067785">
    <property type="protein sequence ID" value="DBA51849.1"/>
    <property type="molecule type" value="Genomic_DNA"/>
</dbReference>